<dbReference type="InterPro" id="IPR006968">
    <property type="entry name" value="RUS_fam"/>
</dbReference>
<reference evidence="9 10" key="1">
    <citation type="submission" date="2018-02" db="EMBL/GenBank/DDBJ databases">
        <title>The genomes of Aspergillus section Nigri reveals drivers in fungal speciation.</title>
        <authorList>
            <consortium name="DOE Joint Genome Institute"/>
            <person name="Vesth T.C."/>
            <person name="Nybo J."/>
            <person name="Theobald S."/>
            <person name="Brandl J."/>
            <person name="Frisvad J.C."/>
            <person name="Nielsen K.F."/>
            <person name="Lyhne E.K."/>
            <person name="Kogle M.E."/>
            <person name="Kuo A."/>
            <person name="Riley R."/>
            <person name="Clum A."/>
            <person name="Nolan M."/>
            <person name="Lipzen A."/>
            <person name="Salamov A."/>
            <person name="Henrissat B."/>
            <person name="Wiebenga A."/>
            <person name="De vries R.P."/>
            <person name="Grigoriev I.V."/>
            <person name="Mortensen U.H."/>
            <person name="Andersen M.R."/>
            <person name="Baker S.E."/>
        </authorList>
    </citation>
    <scope>NUCLEOTIDE SEQUENCE [LARGE SCALE GENOMIC DNA]</scope>
    <source>
        <strain evidence="9 10">CBS 115571</strain>
    </source>
</reference>
<evidence type="ECO:0000256" key="6">
    <source>
        <dbReference type="SAM" id="MobiDB-lite"/>
    </source>
</evidence>
<dbReference type="InterPro" id="IPR054549">
    <property type="entry name" value="UVB_sens_RUS_dom"/>
</dbReference>
<feature type="transmembrane region" description="Helical" evidence="7">
    <location>
        <begin position="260"/>
        <end position="278"/>
    </location>
</feature>
<dbReference type="AlphaFoldDB" id="A0A2V5HP74"/>
<dbReference type="OMA" id="KWGNLAE"/>
<evidence type="ECO:0000256" key="1">
    <source>
        <dbReference type="ARBA" id="ARBA00004370"/>
    </source>
</evidence>
<dbReference type="Pfam" id="PF04884">
    <property type="entry name" value="UVB_sens_prot"/>
    <property type="match status" value="1"/>
</dbReference>
<name>A0A2V5HP74_ASPV1</name>
<keyword evidence="10" id="KW-1185">Reference proteome</keyword>
<evidence type="ECO:0000256" key="5">
    <source>
        <dbReference type="ARBA" id="ARBA00023136"/>
    </source>
</evidence>
<keyword evidence="5 7" id="KW-0472">Membrane</keyword>
<keyword evidence="4 7" id="KW-1133">Transmembrane helix</keyword>
<sequence>MAFNRGSEPITFNEVDEANHPTATYVYTQSTQSLPLKHANARANSGRIDLLHDPSSLSTTSWSSKALLDTLADVFLPTGYPHSVTEDYTPYQIFDSLQAFSSSIAGLLSSRAVLQGVGVGNADASPTSALLLHILQDSSGRIATILFAHRIGTALEPECKMYRLAADIFNDAAMILDCLSPMVPAGALRVLVLSTAGILRALCGVAGGSSKASLSAHFSRWGNLAEVNAKDSSQETIISLVGMLVGSFVVSHVTGFAATWIVLLMLLALHLGLNYAAVRSVQMTSLNRQRANIVFSTILNTDGDLSQLMDQDSGTSTRTHSEPLVPTTTISPHNPRADYDRLQILTPSQVAKQERIFETDGVLRWSSPVPTSTAAIHHFQAGLSIGTCRIGVSLRQFLLSPSSSSSSSSPSFFSFSSLALRPTHSSKSLKTNIPLPQLSILFTDEHYILFLSCLKGKWHANILLKSSCTPQSQLKGWLHALLAARVLSCSHARSPGANSSETGGQPEMDGSISSILDVLHRTLSFLNEDGRFERYMAALEDAGWDLTIRALETKSGRRVY</sequence>
<comment type="similarity">
    <text evidence="2">Belongs to the RUS1 family.</text>
</comment>
<gene>
    <name evidence="9" type="ORF">BO99DRAFT_323635</name>
</gene>
<evidence type="ECO:0000256" key="4">
    <source>
        <dbReference type="ARBA" id="ARBA00022989"/>
    </source>
</evidence>
<evidence type="ECO:0000256" key="3">
    <source>
        <dbReference type="ARBA" id="ARBA00022692"/>
    </source>
</evidence>
<accession>A0A2V5HP74</accession>
<keyword evidence="3 7" id="KW-0812">Transmembrane</keyword>
<evidence type="ECO:0000256" key="7">
    <source>
        <dbReference type="SAM" id="Phobius"/>
    </source>
</evidence>
<dbReference type="EMBL" id="KZ825106">
    <property type="protein sequence ID" value="PYI23383.1"/>
    <property type="molecule type" value="Genomic_DNA"/>
</dbReference>
<feature type="domain" description="Protein root UVB sensitive/RUS" evidence="8">
    <location>
        <begin position="63"/>
        <end position="301"/>
    </location>
</feature>
<evidence type="ECO:0000256" key="2">
    <source>
        <dbReference type="ARBA" id="ARBA00007558"/>
    </source>
</evidence>
<dbReference type="Proteomes" id="UP000249829">
    <property type="component" value="Unassembled WGS sequence"/>
</dbReference>
<comment type="subcellular location">
    <subcellularLocation>
        <location evidence="1">Membrane</location>
    </subcellularLocation>
</comment>
<dbReference type="PANTHER" id="PTHR12770:SF31">
    <property type="entry name" value="RUS FAMILY MEMBER 1"/>
    <property type="match status" value="1"/>
</dbReference>
<dbReference type="GO" id="GO:0016020">
    <property type="term" value="C:membrane"/>
    <property type="evidence" value="ECO:0007669"/>
    <property type="project" value="UniProtKB-SubCell"/>
</dbReference>
<proteinExistence type="inferred from homology"/>
<evidence type="ECO:0000313" key="9">
    <source>
        <dbReference type="EMBL" id="PYI23383.1"/>
    </source>
</evidence>
<feature type="region of interest" description="Disordered" evidence="6">
    <location>
        <begin position="310"/>
        <end position="332"/>
    </location>
</feature>
<evidence type="ECO:0000259" key="8">
    <source>
        <dbReference type="Pfam" id="PF04884"/>
    </source>
</evidence>
<evidence type="ECO:0000313" key="10">
    <source>
        <dbReference type="Proteomes" id="UP000249829"/>
    </source>
</evidence>
<organism evidence="9 10">
    <name type="scientific">Aspergillus violaceofuscus (strain CBS 115571)</name>
    <dbReference type="NCBI Taxonomy" id="1450538"/>
    <lineage>
        <taxon>Eukaryota</taxon>
        <taxon>Fungi</taxon>
        <taxon>Dikarya</taxon>
        <taxon>Ascomycota</taxon>
        <taxon>Pezizomycotina</taxon>
        <taxon>Eurotiomycetes</taxon>
        <taxon>Eurotiomycetidae</taxon>
        <taxon>Eurotiales</taxon>
        <taxon>Aspergillaceae</taxon>
        <taxon>Aspergillus</taxon>
    </lineage>
</organism>
<dbReference type="PANTHER" id="PTHR12770">
    <property type="entry name" value="RUS1 FAMILY PROTEIN C16ORF58"/>
    <property type="match status" value="1"/>
</dbReference>
<protein>
    <submittedName>
        <fullName evidence="9">DUF647-domain-containing protein</fullName>
    </submittedName>
</protein>